<dbReference type="OrthoDB" id="777957at2759"/>
<dbReference type="EMBL" id="OOIL02002179">
    <property type="protein sequence ID" value="VFQ80791.1"/>
    <property type="molecule type" value="Genomic_DNA"/>
</dbReference>
<reference evidence="1 2" key="1">
    <citation type="submission" date="2018-04" db="EMBL/GenBank/DDBJ databases">
        <authorList>
            <person name="Vogel A."/>
        </authorList>
    </citation>
    <scope>NUCLEOTIDE SEQUENCE [LARGE SCALE GENOMIC DNA]</scope>
</reference>
<accession>A0A484LW83</accession>
<evidence type="ECO:0000313" key="1">
    <source>
        <dbReference type="EMBL" id="VFQ80791.1"/>
    </source>
</evidence>
<protein>
    <recommendedName>
        <fullName evidence="3">Pentatricopeptide repeat-containing protein</fullName>
    </recommendedName>
</protein>
<organism evidence="1 2">
    <name type="scientific">Cuscuta campestris</name>
    <dbReference type="NCBI Taxonomy" id="132261"/>
    <lineage>
        <taxon>Eukaryota</taxon>
        <taxon>Viridiplantae</taxon>
        <taxon>Streptophyta</taxon>
        <taxon>Embryophyta</taxon>
        <taxon>Tracheophyta</taxon>
        <taxon>Spermatophyta</taxon>
        <taxon>Magnoliopsida</taxon>
        <taxon>eudicotyledons</taxon>
        <taxon>Gunneridae</taxon>
        <taxon>Pentapetalae</taxon>
        <taxon>asterids</taxon>
        <taxon>lamiids</taxon>
        <taxon>Solanales</taxon>
        <taxon>Convolvulaceae</taxon>
        <taxon>Cuscuteae</taxon>
        <taxon>Cuscuta</taxon>
        <taxon>Cuscuta subgen. Grammica</taxon>
        <taxon>Cuscuta sect. Cleistogrammica</taxon>
    </lineage>
</organism>
<proteinExistence type="predicted"/>
<dbReference type="Proteomes" id="UP000595140">
    <property type="component" value="Unassembled WGS sequence"/>
</dbReference>
<sequence>MNNGSDDQLINFNIPTSNLLYDTFRMFLIIVREFMSEFDESMLPKGKGTSQVVKDGVGVIRGGRKDQLCSKPLATAFLLRSSQPQLARSIHHSRLNSQAHDSFRSISYFSHPHFSPPQTHTPFRCFSSPNLAADRTDLPDQISILSDIFSKPDKSSVDIRLELESTDVAITHDLVLRASENQGFAPESALRLFDWVVENESERLSSKSYNLLLEILLENGSVNEFWETVDAIKKKG</sequence>
<dbReference type="AlphaFoldDB" id="A0A484LW83"/>
<dbReference type="GO" id="GO:0008380">
    <property type="term" value="P:RNA splicing"/>
    <property type="evidence" value="ECO:0007669"/>
    <property type="project" value="InterPro"/>
</dbReference>
<gene>
    <name evidence="1" type="ORF">CCAM_LOCUS22567</name>
</gene>
<dbReference type="PANTHER" id="PTHR47003:SF3">
    <property type="entry name" value="SMALL RIBOSOMAL SUBUNIT PROTEIN MS81 (RPPR8)"/>
    <property type="match status" value="1"/>
</dbReference>
<dbReference type="PANTHER" id="PTHR47003">
    <property type="entry name" value="OS01G0970900 PROTEIN"/>
    <property type="match status" value="1"/>
</dbReference>
<evidence type="ECO:0008006" key="3">
    <source>
        <dbReference type="Google" id="ProtNLM"/>
    </source>
</evidence>
<name>A0A484LW83_9ASTE</name>
<dbReference type="InterPro" id="IPR044578">
    <property type="entry name" value="BIR6-like"/>
</dbReference>
<keyword evidence="2" id="KW-1185">Reference proteome</keyword>
<evidence type="ECO:0000313" key="2">
    <source>
        <dbReference type="Proteomes" id="UP000595140"/>
    </source>
</evidence>